<dbReference type="PROSITE" id="PS51644">
    <property type="entry name" value="HTH_OST"/>
    <property type="match status" value="1"/>
</dbReference>
<keyword evidence="7" id="KW-1185">Reference proteome</keyword>
<organism evidence="7 8">
    <name type="scientific">Drosophila lebanonensis</name>
    <name type="common">Fruit fly</name>
    <name type="synonym">Scaptodrosophila lebanonensis</name>
    <dbReference type="NCBI Taxonomy" id="7225"/>
    <lineage>
        <taxon>Eukaryota</taxon>
        <taxon>Metazoa</taxon>
        <taxon>Ecdysozoa</taxon>
        <taxon>Arthropoda</taxon>
        <taxon>Hexapoda</taxon>
        <taxon>Insecta</taxon>
        <taxon>Pterygota</taxon>
        <taxon>Neoptera</taxon>
        <taxon>Endopterygota</taxon>
        <taxon>Diptera</taxon>
        <taxon>Brachycera</taxon>
        <taxon>Muscomorpha</taxon>
        <taxon>Ephydroidea</taxon>
        <taxon>Drosophilidae</taxon>
        <taxon>Scaptodrosophila</taxon>
    </lineage>
</organism>
<evidence type="ECO:0000256" key="3">
    <source>
        <dbReference type="ARBA" id="ARBA00022737"/>
    </source>
</evidence>
<evidence type="ECO:0000313" key="7">
    <source>
        <dbReference type="Proteomes" id="UP000504634"/>
    </source>
</evidence>
<accession>A0A6J2ULN7</accession>
<dbReference type="GO" id="GO:0007283">
    <property type="term" value="P:spermatogenesis"/>
    <property type="evidence" value="ECO:0007669"/>
    <property type="project" value="UniProtKB-KW"/>
</dbReference>
<dbReference type="InterPro" id="IPR025605">
    <property type="entry name" value="OST-HTH/LOTUS_dom"/>
</dbReference>
<dbReference type="Gene3D" id="2.40.50.90">
    <property type="match status" value="1"/>
</dbReference>
<keyword evidence="4" id="KW-0744">Spermatogenesis</keyword>
<keyword evidence="3" id="KW-0677">Repeat</keyword>
<dbReference type="GO" id="GO:0030154">
    <property type="term" value="P:cell differentiation"/>
    <property type="evidence" value="ECO:0007669"/>
    <property type="project" value="UniProtKB-ARBA"/>
</dbReference>
<dbReference type="Pfam" id="PF12872">
    <property type="entry name" value="OST-HTH"/>
    <property type="match status" value="1"/>
</dbReference>
<dbReference type="InterPro" id="IPR035437">
    <property type="entry name" value="SNase_OB-fold_sf"/>
</dbReference>
<evidence type="ECO:0000256" key="2">
    <source>
        <dbReference type="ARBA" id="ARBA00022490"/>
    </source>
</evidence>
<gene>
    <name evidence="8" type="primary">LOC115634624</name>
</gene>
<sequence length="295" mass="34185">MEGQYSQGLLTNTKQVIHSLLVSSPNKVTIEKLMQEYINIEGRPVPYASLGYKSLEHFLRSLPDIVYDQRIFDVDYPQSAVRLNVKLPQRDIAELNEQDRIVVQVVMVESPYCFNIWIKDKQFEEHKAMWNSMQQFYNSEDSKYQMPTSLIMPGHLCVVRSHVGAWERAEIIKFQLGSGNEVKVKLVDTGEALAVPHTQIMYLKNDYAILPGLFVRARMAWIAPWQGTVWSLAATKYFTLLVSYRHLYGKIEKIDNTQDVNTLYLVLVDSNLEEVRKNVNADFIESRYARRRCSP</sequence>
<comment type="subcellular location">
    <subcellularLocation>
        <location evidence="1">Cytoplasm</location>
    </subcellularLocation>
</comment>
<evidence type="ECO:0000259" key="6">
    <source>
        <dbReference type="PROSITE" id="PS51644"/>
    </source>
</evidence>
<keyword evidence="4" id="KW-0221">Differentiation</keyword>
<dbReference type="PANTHER" id="PTHR16442">
    <property type="entry name" value="RING FINGER PROTEIN 17"/>
    <property type="match status" value="1"/>
</dbReference>
<dbReference type="Gene3D" id="2.30.30.140">
    <property type="match status" value="1"/>
</dbReference>
<dbReference type="PANTHER" id="PTHR16442:SF1">
    <property type="entry name" value="RING FINGER PROTEIN 17"/>
    <property type="match status" value="1"/>
</dbReference>
<dbReference type="GO" id="GO:0005737">
    <property type="term" value="C:cytoplasm"/>
    <property type="evidence" value="ECO:0007669"/>
    <property type="project" value="UniProtKB-SubCell"/>
</dbReference>
<dbReference type="CTD" id="36590"/>
<dbReference type="RefSeq" id="XP_030388338.1">
    <property type="nucleotide sequence ID" value="XM_030532478.1"/>
</dbReference>
<dbReference type="GeneID" id="115634624"/>
<evidence type="ECO:0000256" key="4">
    <source>
        <dbReference type="ARBA" id="ARBA00022871"/>
    </source>
</evidence>
<keyword evidence="2" id="KW-0963">Cytoplasm</keyword>
<feature type="domain" description="Tudor" evidence="5">
    <location>
        <begin position="150"/>
        <end position="210"/>
    </location>
</feature>
<evidence type="ECO:0000256" key="1">
    <source>
        <dbReference type="ARBA" id="ARBA00004496"/>
    </source>
</evidence>
<dbReference type="Gene3D" id="3.30.420.610">
    <property type="entry name" value="LOTUS domain-like"/>
    <property type="match status" value="1"/>
</dbReference>
<protein>
    <submittedName>
        <fullName evidence="8">Tudor domain-containing protein 5 isoform X2</fullName>
    </submittedName>
</protein>
<feature type="domain" description="HTH OST-type" evidence="6">
    <location>
        <begin position="9"/>
        <end position="82"/>
    </location>
</feature>
<name>A0A6J2ULN7_DROLE</name>
<evidence type="ECO:0000313" key="8">
    <source>
        <dbReference type="RefSeq" id="XP_030388338.1"/>
    </source>
</evidence>
<reference evidence="8" key="1">
    <citation type="submission" date="2025-08" db="UniProtKB">
        <authorList>
            <consortium name="RefSeq"/>
        </authorList>
    </citation>
    <scope>IDENTIFICATION</scope>
    <source>
        <strain evidence="8">11010-0011.00</strain>
        <tissue evidence="8">Whole body</tissue>
    </source>
</reference>
<dbReference type="InterPro" id="IPR002999">
    <property type="entry name" value="Tudor"/>
</dbReference>
<dbReference type="Proteomes" id="UP000504634">
    <property type="component" value="Unplaced"/>
</dbReference>
<dbReference type="PROSITE" id="PS50304">
    <property type="entry name" value="TUDOR"/>
    <property type="match status" value="1"/>
</dbReference>
<proteinExistence type="predicted"/>
<dbReference type="CDD" id="cd09972">
    <property type="entry name" value="LOTUS_TDRD_OSKAR"/>
    <property type="match status" value="1"/>
</dbReference>
<dbReference type="Pfam" id="PF00567">
    <property type="entry name" value="TUDOR"/>
    <property type="match status" value="1"/>
</dbReference>
<evidence type="ECO:0000259" key="5">
    <source>
        <dbReference type="PROSITE" id="PS50304"/>
    </source>
</evidence>
<dbReference type="InterPro" id="IPR041966">
    <property type="entry name" value="LOTUS-like"/>
</dbReference>
<dbReference type="SUPFAM" id="SSF63748">
    <property type="entry name" value="Tudor/PWWP/MBT"/>
    <property type="match status" value="1"/>
</dbReference>
<dbReference type="AlphaFoldDB" id="A0A6J2ULN7"/>